<gene>
    <name evidence="3" type="ORF">CCR82_11440</name>
</gene>
<proteinExistence type="predicted"/>
<dbReference type="Proteomes" id="UP001296967">
    <property type="component" value="Unassembled WGS sequence"/>
</dbReference>
<dbReference type="AlphaFoldDB" id="A0AAJ0UGM4"/>
<keyword evidence="4" id="KW-1185">Reference proteome</keyword>
<dbReference type="Pfam" id="PF07811">
    <property type="entry name" value="TadE"/>
    <property type="match status" value="1"/>
</dbReference>
<evidence type="ECO:0000256" key="1">
    <source>
        <dbReference type="SAM" id="Phobius"/>
    </source>
</evidence>
<keyword evidence="1" id="KW-1133">Transmembrane helix</keyword>
<evidence type="ECO:0000313" key="3">
    <source>
        <dbReference type="EMBL" id="MBK5931119.1"/>
    </source>
</evidence>
<comment type="caution">
    <text evidence="3">The sequence shown here is derived from an EMBL/GenBank/DDBJ whole genome shotgun (WGS) entry which is preliminary data.</text>
</comment>
<keyword evidence="1" id="KW-0472">Membrane</keyword>
<keyword evidence="1" id="KW-0812">Transmembrane</keyword>
<evidence type="ECO:0000259" key="2">
    <source>
        <dbReference type="Pfam" id="PF07811"/>
    </source>
</evidence>
<accession>A0AAJ0UGM4</accession>
<protein>
    <recommendedName>
        <fullName evidence="2">TadE-like domain-containing protein</fullName>
    </recommendedName>
</protein>
<dbReference type="EMBL" id="NHSF01000059">
    <property type="protein sequence ID" value="MBK5931119.1"/>
    <property type="molecule type" value="Genomic_DNA"/>
</dbReference>
<sequence>MRRPRRGANWGRQRGSAMVEFPFVVLILMFLLILVADLGRLTTWAQQMAYATDAGAQFAYRRYLYSASDNKYQIDDPDADEITLVEPEKFKEEIEEHIKSAVGGLEFDLDDDDVDIEITEIDACPNLTLESDNTVTLTYTVDGTCANERRFIEVEVSNVFEPFTPIIKHIMIKEWRTHEFKVYRQIFDAP</sequence>
<reference evidence="3" key="1">
    <citation type="submission" date="2017-05" db="EMBL/GenBank/DDBJ databases">
        <authorList>
            <person name="Imhoff J.F."/>
            <person name="Rahn T."/>
            <person name="Kuenzel S."/>
            <person name="Neulinger S.C."/>
        </authorList>
    </citation>
    <scope>NUCLEOTIDE SEQUENCE</scope>
    <source>
        <strain evidence="3">DSM 4395</strain>
    </source>
</reference>
<dbReference type="InterPro" id="IPR012495">
    <property type="entry name" value="TadE-like_dom"/>
</dbReference>
<name>A0AAJ0UGM4_HALSE</name>
<organism evidence="3 4">
    <name type="scientific">Halochromatium salexigens</name>
    <name type="common">Chromatium salexigens</name>
    <dbReference type="NCBI Taxonomy" id="49447"/>
    <lineage>
        <taxon>Bacteria</taxon>
        <taxon>Pseudomonadati</taxon>
        <taxon>Pseudomonadota</taxon>
        <taxon>Gammaproteobacteria</taxon>
        <taxon>Chromatiales</taxon>
        <taxon>Chromatiaceae</taxon>
        <taxon>Halochromatium</taxon>
    </lineage>
</organism>
<feature type="domain" description="TadE-like" evidence="2">
    <location>
        <begin position="15"/>
        <end position="56"/>
    </location>
</feature>
<reference evidence="3" key="2">
    <citation type="journal article" date="2020" name="Microorganisms">
        <title>Osmotic Adaptation and Compatible Solute Biosynthesis of Phototrophic Bacteria as Revealed from Genome Analyses.</title>
        <authorList>
            <person name="Imhoff J.F."/>
            <person name="Rahn T."/>
            <person name="Kunzel S."/>
            <person name="Keller A."/>
            <person name="Neulinger S.C."/>
        </authorList>
    </citation>
    <scope>NUCLEOTIDE SEQUENCE</scope>
    <source>
        <strain evidence="3">DSM 4395</strain>
    </source>
</reference>
<evidence type="ECO:0000313" key="4">
    <source>
        <dbReference type="Proteomes" id="UP001296967"/>
    </source>
</evidence>
<feature type="transmembrane region" description="Helical" evidence="1">
    <location>
        <begin position="21"/>
        <end position="39"/>
    </location>
</feature>